<dbReference type="InterPro" id="IPR003644">
    <property type="entry name" value="Calx_beta"/>
</dbReference>
<gene>
    <name evidence="6" type="ORF">FEE95_16335</name>
</gene>
<evidence type="ECO:0000256" key="2">
    <source>
        <dbReference type="ARBA" id="ARBA00022737"/>
    </source>
</evidence>
<evidence type="ECO:0000256" key="3">
    <source>
        <dbReference type="ARBA" id="ARBA00022837"/>
    </source>
</evidence>
<evidence type="ECO:0000313" key="6">
    <source>
        <dbReference type="EMBL" id="TMM56192.1"/>
    </source>
</evidence>
<evidence type="ECO:0000256" key="4">
    <source>
        <dbReference type="SAM" id="SignalP"/>
    </source>
</evidence>
<proteinExistence type="predicted"/>
<evidence type="ECO:0000256" key="1">
    <source>
        <dbReference type="ARBA" id="ARBA00022729"/>
    </source>
</evidence>
<feature type="chain" id="PRO_5024408376" description="Calx-beta domain-containing protein" evidence="4">
    <location>
        <begin position="28"/>
        <end position="212"/>
    </location>
</feature>
<reference evidence="6 7" key="1">
    <citation type="submission" date="2019-05" db="EMBL/GenBank/DDBJ databases">
        <authorList>
            <person name="Zhang J.-Y."/>
            <person name="Feg X."/>
            <person name="Du Z.-J."/>
        </authorList>
    </citation>
    <scope>NUCLEOTIDE SEQUENCE [LARGE SCALE GENOMIC DNA]</scope>
    <source>
        <strain evidence="6 7">RZ26</strain>
    </source>
</reference>
<feature type="signal peptide" evidence="4">
    <location>
        <begin position="1"/>
        <end position="27"/>
    </location>
</feature>
<keyword evidence="1 4" id="KW-0732">Signal</keyword>
<organism evidence="6 7">
    <name type="scientific">Maribacter algarum</name>
    <name type="common">ex Zhang et al. 2020</name>
    <dbReference type="NCBI Taxonomy" id="2578118"/>
    <lineage>
        <taxon>Bacteria</taxon>
        <taxon>Pseudomonadati</taxon>
        <taxon>Bacteroidota</taxon>
        <taxon>Flavobacteriia</taxon>
        <taxon>Flavobacteriales</taxon>
        <taxon>Flavobacteriaceae</taxon>
        <taxon>Maribacter</taxon>
    </lineage>
</organism>
<dbReference type="RefSeq" id="WP_138659059.1">
    <property type="nucleotide sequence ID" value="NZ_VATY01000003.1"/>
</dbReference>
<feature type="domain" description="Calx-beta" evidence="5">
    <location>
        <begin position="43"/>
        <end position="120"/>
    </location>
</feature>
<dbReference type="Proteomes" id="UP000310314">
    <property type="component" value="Unassembled WGS sequence"/>
</dbReference>
<sequence>MMKQFYKLLAIIIFSLFLGNTSLFAQATVEDISIIEGNSGSSNAVLTVTLPSAAPVGGVTILYDITANTATEGTDYIVPGDRITIPQGSTSGTISIPIIGDTTPEDLEDFSISVSADLANDAGFDNATTFWTSTGTLGFETGPETTYGGTNGANKVLEVDLGSQGYQDVNTIAGLTYDVKFKASRRTINGPSSADVTVAARNGATTLPLLSE</sequence>
<dbReference type="Gene3D" id="2.60.40.2030">
    <property type="match status" value="1"/>
</dbReference>
<keyword evidence="3" id="KW-0106">Calcium</keyword>
<dbReference type="EMBL" id="VATY01000003">
    <property type="protein sequence ID" value="TMM56192.1"/>
    <property type="molecule type" value="Genomic_DNA"/>
</dbReference>
<comment type="caution">
    <text evidence="6">The sequence shown here is derived from an EMBL/GenBank/DDBJ whole genome shotgun (WGS) entry which is preliminary data.</text>
</comment>
<evidence type="ECO:0000313" key="7">
    <source>
        <dbReference type="Proteomes" id="UP000310314"/>
    </source>
</evidence>
<keyword evidence="2" id="KW-0677">Repeat</keyword>
<keyword evidence="7" id="KW-1185">Reference proteome</keyword>
<dbReference type="GO" id="GO:0007154">
    <property type="term" value="P:cell communication"/>
    <property type="evidence" value="ECO:0007669"/>
    <property type="project" value="InterPro"/>
</dbReference>
<dbReference type="OrthoDB" id="650179at2"/>
<dbReference type="AlphaFoldDB" id="A0A5S3PNZ0"/>
<evidence type="ECO:0000259" key="5">
    <source>
        <dbReference type="Pfam" id="PF03160"/>
    </source>
</evidence>
<protein>
    <recommendedName>
        <fullName evidence="5">Calx-beta domain-containing protein</fullName>
    </recommendedName>
</protein>
<dbReference type="GO" id="GO:0016020">
    <property type="term" value="C:membrane"/>
    <property type="evidence" value="ECO:0007669"/>
    <property type="project" value="InterPro"/>
</dbReference>
<accession>A0A5S3PNZ0</accession>
<name>A0A5S3PNZ0_9FLAO</name>
<dbReference type="Pfam" id="PF03160">
    <property type="entry name" value="Calx-beta"/>
    <property type="match status" value="1"/>
</dbReference>
<dbReference type="SUPFAM" id="SSF141072">
    <property type="entry name" value="CalX-like"/>
    <property type="match status" value="1"/>
</dbReference>
<dbReference type="InterPro" id="IPR038081">
    <property type="entry name" value="CalX-like_sf"/>
</dbReference>